<dbReference type="OrthoDB" id="327733at2"/>
<feature type="domain" description="PhoD-like phosphatase metallophosphatase" evidence="1">
    <location>
        <begin position="149"/>
        <end position="488"/>
    </location>
</feature>
<dbReference type="Pfam" id="PF16655">
    <property type="entry name" value="PhoD_N"/>
    <property type="match status" value="1"/>
</dbReference>
<name>A0A518RHL5_9SPHN</name>
<reference evidence="3 4" key="1">
    <citation type="submission" date="2019-07" db="EMBL/GenBank/DDBJ databases">
        <title>Sphingomonas alkalisoli sp. nov., isolated from rhizosphere soil of Suaedae salsa.</title>
        <authorList>
            <person name="Zhang H."/>
            <person name="Xu L."/>
            <person name="Zhang J.-X."/>
            <person name="Sun J.-Q."/>
        </authorList>
    </citation>
    <scope>NUCLEOTIDE SEQUENCE [LARGE SCALE GENOMIC DNA]</scope>
    <source>
        <strain evidence="3 4">XS-10</strain>
    </source>
</reference>
<protein>
    <submittedName>
        <fullName evidence="3">Alkaline phosphatase</fullName>
    </submittedName>
</protein>
<dbReference type="Proteomes" id="UP000318055">
    <property type="component" value="Chromosome"/>
</dbReference>
<evidence type="ECO:0000259" key="2">
    <source>
        <dbReference type="Pfam" id="PF16655"/>
    </source>
</evidence>
<dbReference type="PANTHER" id="PTHR43606">
    <property type="entry name" value="PHOSPHATASE, PUTATIVE (AFU_ORTHOLOGUE AFUA_6G08710)-RELATED"/>
    <property type="match status" value="1"/>
</dbReference>
<evidence type="ECO:0000313" key="4">
    <source>
        <dbReference type="Proteomes" id="UP000318055"/>
    </source>
</evidence>
<dbReference type="CDD" id="cd07389">
    <property type="entry name" value="MPP_PhoD"/>
    <property type="match status" value="1"/>
</dbReference>
<dbReference type="InterPro" id="IPR018946">
    <property type="entry name" value="PhoD-like_MPP"/>
</dbReference>
<proteinExistence type="predicted"/>
<dbReference type="InterPro" id="IPR052900">
    <property type="entry name" value="Phospholipid_Metab_Enz"/>
</dbReference>
<dbReference type="Pfam" id="PF09423">
    <property type="entry name" value="PhoD"/>
    <property type="match status" value="1"/>
</dbReference>
<feature type="domain" description="Phospholipase D N-terminal" evidence="2">
    <location>
        <begin position="39"/>
        <end position="136"/>
    </location>
</feature>
<dbReference type="InterPro" id="IPR029052">
    <property type="entry name" value="Metallo-depent_PP-like"/>
</dbReference>
<evidence type="ECO:0000259" key="1">
    <source>
        <dbReference type="Pfam" id="PF09423"/>
    </source>
</evidence>
<organism evidence="3 4">
    <name type="scientific">Sphingomonas suaedae</name>
    <dbReference type="NCBI Taxonomy" id="2599297"/>
    <lineage>
        <taxon>Bacteria</taxon>
        <taxon>Pseudomonadati</taxon>
        <taxon>Pseudomonadota</taxon>
        <taxon>Alphaproteobacteria</taxon>
        <taxon>Sphingomonadales</taxon>
        <taxon>Sphingomonadaceae</taxon>
        <taxon>Sphingomonas</taxon>
    </lineage>
</organism>
<dbReference type="Gene3D" id="2.60.40.380">
    <property type="entry name" value="Purple acid phosphatase-like, N-terminal"/>
    <property type="match status" value="1"/>
</dbReference>
<dbReference type="PANTHER" id="PTHR43606:SF2">
    <property type="entry name" value="ALKALINE PHOSPHATASE FAMILY PROTEIN (AFU_ORTHOLOGUE AFUA_5G03860)"/>
    <property type="match status" value="1"/>
</dbReference>
<gene>
    <name evidence="3" type="ORF">FPZ54_13620</name>
</gene>
<keyword evidence="4" id="KW-1185">Reference proteome</keyword>
<dbReference type="KEGG" id="ssua:FPZ54_13620"/>
<dbReference type="Gene3D" id="3.60.21.70">
    <property type="entry name" value="PhoD-like phosphatase"/>
    <property type="match status" value="1"/>
</dbReference>
<dbReference type="AlphaFoldDB" id="A0A518RHL5"/>
<dbReference type="InterPro" id="IPR032093">
    <property type="entry name" value="PhoD_N"/>
</dbReference>
<accession>A0A518RHL5</accession>
<dbReference type="InterPro" id="IPR038607">
    <property type="entry name" value="PhoD-like_sf"/>
</dbReference>
<sequence length="520" mass="57768">MLQQNRRNLVKSALAMTLLGGGVPQGLARPVFTRYPFTLGIAAGDPAQDGFVIWTRLAPDPQTPGGGMPPADVAIRWEVSEDPDFRKVARAGTALAEARLAHSVHVEVEGLLPRRPYWYRFLVHGAGTSPIGMARTAPGRGMPVDQVRLVMAGCQNFEMGYYTAFARLAQEPNVDAVYHYGDYLYEMGIQKAASPRKHLTGELYTLDDYRRRYAQYKADPDLQAAHAAAAFILSFDDHEIDDNWAAKFDKDGSPAEVFAIRKAAALQAWYEHMPVRRALMPGSNGVRMYRRLDYGSLVRVHVLDTRSYRSDQACERPGLSRAEIERCYPVDRPDRTILGAAQERWLDEGLSNQARWNFLAQQVMVMPHDSRRDGATSPVASADNWNGYSYARQRLVDSIRRKGLTNVVIGSGDAHQNYVGVVPLEIEDLEGPAIATEFLATSISSGGTGGLRLPDEQDGLFHNPHMKLLNNQRGYHLFTISPDRWQTEIKVIDQVDRPNGNLSTLAAFLTHPGRPGAEAV</sequence>
<dbReference type="RefSeq" id="WP_145848043.1">
    <property type="nucleotide sequence ID" value="NZ_CP042239.1"/>
</dbReference>
<evidence type="ECO:0000313" key="3">
    <source>
        <dbReference type="EMBL" id="QDX26940.1"/>
    </source>
</evidence>
<dbReference type="EMBL" id="CP042239">
    <property type="protein sequence ID" value="QDX26940.1"/>
    <property type="molecule type" value="Genomic_DNA"/>
</dbReference>
<dbReference type="SUPFAM" id="SSF56300">
    <property type="entry name" value="Metallo-dependent phosphatases"/>
    <property type="match status" value="1"/>
</dbReference>